<evidence type="ECO:0000259" key="13">
    <source>
        <dbReference type="PROSITE" id="PS50023"/>
    </source>
</evidence>
<dbReference type="InterPro" id="IPR017970">
    <property type="entry name" value="Homeobox_CS"/>
</dbReference>
<dbReference type="SUPFAM" id="SSF57716">
    <property type="entry name" value="Glucocorticoid receptor-like (DNA-binding domain)"/>
    <property type="match status" value="2"/>
</dbReference>
<feature type="compositionally biased region" description="Polar residues" evidence="12">
    <location>
        <begin position="239"/>
        <end position="258"/>
    </location>
</feature>
<evidence type="ECO:0000256" key="10">
    <source>
        <dbReference type="PROSITE-ProRule" id="PRU00125"/>
    </source>
</evidence>
<evidence type="ECO:0000256" key="6">
    <source>
        <dbReference type="ARBA" id="ARBA00023125"/>
    </source>
</evidence>
<dbReference type="InterPro" id="IPR050453">
    <property type="entry name" value="LIM_Homeobox_TF"/>
</dbReference>
<keyword evidence="2 10" id="KW-0479">Metal-binding</keyword>
<dbReference type="PROSITE" id="PS00478">
    <property type="entry name" value="LIM_DOMAIN_1"/>
    <property type="match status" value="1"/>
</dbReference>
<evidence type="ECO:0000256" key="1">
    <source>
        <dbReference type="ARBA" id="ARBA00004123"/>
    </source>
</evidence>
<evidence type="ECO:0000259" key="14">
    <source>
        <dbReference type="PROSITE" id="PS50071"/>
    </source>
</evidence>
<feature type="domain" description="Homeobox" evidence="14">
    <location>
        <begin position="259"/>
        <end position="319"/>
    </location>
</feature>
<dbReference type="CDD" id="cd09369">
    <property type="entry name" value="LIM1_Lhx2_Lhx9"/>
    <property type="match status" value="1"/>
</dbReference>
<feature type="domain" description="LIM zinc-binding" evidence="13">
    <location>
        <begin position="59"/>
        <end position="120"/>
    </location>
</feature>
<keyword evidence="8 9" id="KW-0539">Nucleus</keyword>
<feature type="compositionally biased region" description="Basic residues" evidence="12">
    <location>
        <begin position="259"/>
        <end position="269"/>
    </location>
</feature>
<dbReference type="FunFam" id="2.10.110.10:FF:000177">
    <property type="entry name" value="LIM homeobox 9"/>
    <property type="match status" value="1"/>
</dbReference>
<dbReference type="GO" id="GO:0000977">
    <property type="term" value="F:RNA polymerase II transcription regulatory region sequence-specific DNA binding"/>
    <property type="evidence" value="ECO:0007669"/>
    <property type="project" value="TreeGrafter"/>
</dbReference>
<dbReference type="CDD" id="cd00086">
    <property type="entry name" value="homeodomain"/>
    <property type="match status" value="1"/>
</dbReference>
<feature type="compositionally biased region" description="Low complexity" evidence="12">
    <location>
        <begin position="323"/>
        <end position="334"/>
    </location>
</feature>
<evidence type="ECO:0000256" key="7">
    <source>
        <dbReference type="ARBA" id="ARBA00023155"/>
    </source>
</evidence>
<evidence type="ECO:0000313" key="15">
    <source>
        <dbReference type="EMBL" id="CAH1271037.1"/>
    </source>
</evidence>
<dbReference type="GO" id="GO:0005634">
    <property type="term" value="C:nucleus"/>
    <property type="evidence" value="ECO:0007669"/>
    <property type="project" value="UniProtKB-SubCell"/>
</dbReference>
<dbReference type="AlphaFoldDB" id="A0A8K0AAD4"/>
<dbReference type="PROSITE" id="PS00027">
    <property type="entry name" value="HOMEOBOX_1"/>
    <property type="match status" value="1"/>
</dbReference>
<dbReference type="PROSITE" id="PS50023">
    <property type="entry name" value="LIM_DOMAIN_2"/>
    <property type="match status" value="2"/>
</dbReference>
<dbReference type="PANTHER" id="PTHR24208:SF168">
    <property type="entry name" value="PROTEIN APTEROUS"/>
    <property type="match status" value="1"/>
</dbReference>
<dbReference type="FunFam" id="1.10.10.60:FF:000027">
    <property type="entry name" value="LIM/homeobox protein Lhx9"/>
    <property type="match status" value="1"/>
</dbReference>
<evidence type="ECO:0000256" key="9">
    <source>
        <dbReference type="PROSITE-ProRule" id="PRU00108"/>
    </source>
</evidence>
<dbReference type="SMART" id="SM00132">
    <property type="entry name" value="LIM"/>
    <property type="match status" value="2"/>
</dbReference>
<dbReference type="Proteomes" id="UP000838412">
    <property type="component" value="Chromosome 8"/>
</dbReference>
<dbReference type="Pfam" id="PF00046">
    <property type="entry name" value="Homeodomain"/>
    <property type="match status" value="1"/>
</dbReference>
<dbReference type="Gene3D" id="2.10.110.10">
    <property type="entry name" value="Cysteine Rich Protein"/>
    <property type="match status" value="2"/>
</dbReference>
<dbReference type="GO" id="GO:0046872">
    <property type="term" value="F:metal ion binding"/>
    <property type="evidence" value="ECO:0007669"/>
    <property type="project" value="UniProtKB-KW"/>
</dbReference>
<evidence type="ECO:0000256" key="2">
    <source>
        <dbReference type="ARBA" id="ARBA00022723"/>
    </source>
</evidence>
<accession>A0A8K0AAD4</accession>
<dbReference type="InterPro" id="IPR009057">
    <property type="entry name" value="Homeodomain-like_sf"/>
</dbReference>
<dbReference type="GO" id="GO:0030182">
    <property type="term" value="P:neuron differentiation"/>
    <property type="evidence" value="ECO:0007669"/>
    <property type="project" value="TreeGrafter"/>
</dbReference>
<evidence type="ECO:0000256" key="8">
    <source>
        <dbReference type="ARBA" id="ARBA00023242"/>
    </source>
</evidence>
<feature type="compositionally biased region" description="Polar residues" evidence="12">
    <location>
        <begin position="195"/>
        <end position="207"/>
    </location>
</feature>
<protein>
    <submittedName>
        <fullName evidence="15">LHX2 protein</fullName>
    </submittedName>
</protein>
<evidence type="ECO:0000256" key="11">
    <source>
        <dbReference type="RuleBase" id="RU000682"/>
    </source>
</evidence>
<comment type="subcellular location">
    <subcellularLocation>
        <location evidence="1 9 11">Nucleus</location>
    </subcellularLocation>
</comment>
<feature type="domain" description="LIM zinc-binding" evidence="13">
    <location>
        <begin position="121"/>
        <end position="183"/>
    </location>
</feature>
<feature type="DNA-binding region" description="Homeobox" evidence="9">
    <location>
        <begin position="261"/>
        <end position="320"/>
    </location>
</feature>
<evidence type="ECO:0000313" key="16">
    <source>
        <dbReference type="Proteomes" id="UP000838412"/>
    </source>
</evidence>
<dbReference type="CDD" id="cd09377">
    <property type="entry name" value="LIM2_Lhx2_Lhx9"/>
    <property type="match status" value="1"/>
</dbReference>
<keyword evidence="6 9" id="KW-0238">DNA-binding</keyword>
<dbReference type="FunFam" id="2.10.110.10:FF:000033">
    <property type="entry name" value="LIM/homeobox protein Lhx9 isoform X2"/>
    <property type="match status" value="1"/>
</dbReference>
<evidence type="ECO:0000256" key="3">
    <source>
        <dbReference type="ARBA" id="ARBA00022737"/>
    </source>
</evidence>
<proteinExistence type="predicted"/>
<organism evidence="15 16">
    <name type="scientific">Branchiostoma lanceolatum</name>
    <name type="common">Common lancelet</name>
    <name type="synonym">Amphioxus lanceolatum</name>
    <dbReference type="NCBI Taxonomy" id="7740"/>
    <lineage>
        <taxon>Eukaryota</taxon>
        <taxon>Metazoa</taxon>
        <taxon>Chordata</taxon>
        <taxon>Cephalochordata</taxon>
        <taxon>Leptocardii</taxon>
        <taxon>Amphioxiformes</taxon>
        <taxon>Branchiostomatidae</taxon>
        <taxon>Branchiostoma</taxon>
    </lineage>
</organism>
<evidence type="ECO:0000256" key="5">
    <source>
        <dbReference type="ARBA" id="ARBA00023038"/>
    </source>
</evidence>
<feature type="region of interest" description="Disordered" evidence="12">
    <location>
        <begin position="321"/>
        <end position="386"/>
    </location>
</feature>
<dbReference type="InterPro" id="IPR001356">
    <property type="entry name" value="HD"/>
</dbReference>
<evidence type="ECO:0000256" key="12">
    <source>
        <dbReference type="SAM" id="MobiDB-lite"/>
    </source>
</evidence>
<reference evidence="15" key="1">
    <citation type="submission" date="2022-01" db="EMBL/GenBank/DDBJ databases">
        <authorList>
            <person name="Braso-Vives M."/>
        </authorList>
    </citation>
    <scope>NUCLEOTIDE SEQUENCE</scope>
</reference>
<dbReference type="InterPro" id="IPR001781">
    <property type="entry name" value="Znf_LIM"/>
</dbReference>
<dbReference type="SMART" id="SM00389">
    <property type="entry name" value="HOX"/>
    <property type="match status" value="1"/>
</dbReference>
<feature type="compositionally biased region" description="Low complexity" evidence="12">
    <location>
        <begin position="350"/>
        <end position="366"/>
    </location>
</feature>
<dbReference type="Pfam" id="PF00412">
    <property type="entry name" value="LIM"/>
    <property type="match status" value="2"/>
</dbReference>
<dbReference type="SUPFAM" id="SSF46689">
    <property type="entry name" value="Homeodomain-like"/>
    <property type="match status" value="1"/>
</dbReference>
<sequence>MLGCNCAGEPCEVQVSSTALDEFLLQDITTLPTGCSRSSGASGEHGRAMPVVHPEEKPGVCAGCGGRIVDRYYLLAVDKQWHLRCLKCCECKLRLESELTCFAKDGSIYCKQDYYRRFSVKRCARCHLGISASEMVMRARDLVFHLNCFMCETCNRPLTTGDQFGMRGDTVYCRYDYETLVHGEAGHLPLGAACSPSQTPTSPTGAQFYNGVGAIHKGRPRKRKSPEPNGYMQGDNDSDTSSHNDGYQQSGNSPGHQAQRQKRMRTSFKHHQLRAMKSYFALNHNPDAKDLKQLAQKTGLTKRVLQVWFQNARAKYRRNLLRQQSDSQSSQNSQKDPSITELPASTPALGNVVSPNSRSSGNNNGGQPKLTSSNMQDMSPTAHAPSVGMECHVSLASSMTSSDGHMQPLTHLDMAHAHSPSLSTLSPPNSAGLSTHAQSFLQEIGRELPQTTM</sequence>
<evidence type="ECO:0000256" key="4">
    <source>
        <dbReference type="ARBA" id="ARBA00022833"/>
    </source>
</evidence>
<keyword evidence="4 10" id="KW-0862">Zinc</keyword>
<name>A0A8K0AAD4_BRALA</name>
<gene>
    <name evidence="15" type="primary">LHX2</name>
    <name evidence="15" type="ORF">BLAG_LOCUS23160</name>
</gene>
<keyword evidence="7 9" id="KW-0371">Homeobox</keyword>
<keyword evidence="5 10" id="KW-0440">LIM domain</keyword>
<dbReference type="OrthoDB" id="9990008at2759"/>
<dbReference type="Gene3D" id="1.10.10.60">
    <property type="entry name" value="Homeodomain-like"/>
    <property type="match status" value="1"/>
</dbReference>
<dbReference type="PROSITE" id="PS50071">
    <property type="entry name" value="HOMEOBOX_2"/>
    <property type="match status" value="1"/>
</dbReference>
<dbReference type="GO" id="GO:0000981">
    <property type="term" value="F:DNA-binding transcription factor activity, RNA polymerase II-specific"/>
    <property type="evidence" value="ECO:0007669"/>
    <property type="project" value="InterPro"/>
</dbReference>
<feature type="compositionally biased region" description="Polar residues" evidence="12">
    <location>
        <begin position="369"/>
        <end position="379"/>
    </location>
</feature>
<keyword evidence="3" id="KW-0677">Repeat</keyword>
<dbReference type="PANTHER" id="PTHR24208">
    <property type="entry name" value="LIM/HOMEOBOX PROTEIN LHX"/>
    <property type="match status" value="1"/>
</dbReference>
<keyword evidence="16" id="KW-1185">Reference proteome</keyword>
<feature type="region of interest" description="Disordered" evidence="12">
    <location>
        <begin position="194"/>
        <end position="269"/>
    </location>
</feature>
<dbReference type="EMBL" id="OV696693">
    <property type="protein sequence ID" value="CAH1271037.1"/>
    <property type="molecule type" value="Genomic_DNA"/>
</dbReference>